<organism evidence="4 5">
    <name type="scientific">Sphaerisporangium flaviroseum</name>
    <dbReference type="NCBI Taxonomy" id="509199"/>
    <lineage>
        <taxon>Bacteria</taxon>
        <taxon>Bacillati</taxon>
        <taxon>Actinomycetota</taxon>
        <taxon>Actinomycetes</taxon>
        <taxon>Streptosporangiales</taxon>
        <taxon>Streptosporangiaceae</taxon>
        <taxon>Sphaerisporangium</taxon>
    </lineage>
</organism>
<name>A0ABP7JIE3_9ACTN</name>
<gene>
    <name evidence="4" type="ORF">GCM10022226_80600</name>
</gene>
<evidence type="ECO:0000313" key="4">
    <source>
        <dbReference type="EMBL" id="GAA3845285.1"/>
    </source>
</evidence>
<dbReference type="InterPro" id="IPR013762">
    <property type="entry name" value="Integrase-like_cat_sf"/>
</dbReference>
<evidence type="ECO:0000256" key="1">
    <source>
        <dbReference type="ARBA" id="ARBA00023172"/>
    </source>
</evidence>
<dbReference type="Gene3D" id="1.10.443.10">
    <property type="entry name" value="Intergrase catalytic core"/>
    <property type="match status" value="1"/>
</dbReference>
<reference evidence="5" key="1">
    <citation type="journal article" date="2019" name="Int. J. Syst. Evol. Microbiol.">
        <title>The Global Catalogue of Microorganisms (GCM) 10K type strain sequencing project: providing services to taxonomists for standard genome sequencing and annotation.</title>
        <authorList>
            <consortium name="The Broad Institute Genomics Platform"/>
            <consortium name="The Broad Institute Genome Sequencing Center for Infectious Disease"/>
            <person name="Wu L."/>
            <person name="Ma J."/>
        </authorList>
    </citation>
    <scope>NUCLEOTIDE SEQUENCE [LARGE SCALE GENOMIC DNA]</scope>
    <source>
        <strain evidence="5">JCM 16908</strain>
    </source>
</reference>
<dbReference type="SUPFAM" id="SSF56349">
    <property type="entry name" value="DNA breaking-rejoining enzymes"/>
    <property type="match status" value="1"/>
</dbReference>
<sequence>MARHHPDGDWPEPTAMPSDAGSVPDLLLPPHLRSTRRAAELFEAATGGWTLHQLRHSALTHAAEGGANTSTLLAYSGHTSVVSLARYARVSGEALARWQAGRDPAARRR</sequence>
<dbReference type="Pfam" id="PF00589">
    <property type="entry name" value="Phage_integrase"/>
    <property type="match status" value="1"/>
</dbReference>
<accession>A0ABP7JIE3</accession>
<feature type="region of interest" description="Disordered" evidence="2">
    <location>
        <begin position="1"/>
        <end position="28"/>
    </location>
</feature>
<keyword evidence="5" id="KW-1185">Reference proteome</keyword>
<comment type="caution">
    <text evidence="4">The sequence shown here is derived from an EMBL/GenBank/DDBJ whole genome shotgun (WGS) entry which is preliminary data.</text>
</comment>
<protein>
    <recommendedName>
        <fullName evidence="3">Tyr recombinase domain-containing protein</fullName>
    </recommendedName>
</protein>
<dbReference type="InterPro" id="IPR002104">
    <property type="entry name" value="Integrase_catalytic"/>
</dbReference>
<dbReference type="EMBL" id="BAAAZR010000063">
    <property type="protein sequence ID" value="GAA3845285.1"/>
    <property type="molecule type" value="Genomic_DNA"/>
</dbReference>
<evidence type="ECO:0000259" key="3">
    <source>
        <dbReference type="Pfam" id="PF00589"/>
    </source>
</evidence>
<proteinExistence type="predicted"/>
<dbReference type="InterPro" id="IPR011010">
    <property type="entry name" value="DNA_brk_join_enz"/>
</dbReference>
<evidence type="ECO:0000256" key="2">
    <source>
        <dbReference type="SAM" id="MobiDB-lite"/>
    </source>
</evidence>
<dbReference type="Proteomes" id="UP001500888">
    <property type="component" value="Unassembled WGS sequence"/>
</dbReference>
<evidence type="ECO:0000313" key="5">
    <source>
        <dbReference type="Proteomes" id="UP001500888"/>
    </source>
</evidence>
<feature type="domain" description="Tyr recombinase" evidence="3">
    <location>
        <begin position="45"/>
        <end position="91"/>
    </location>
</feature>
<keyword evidence="1" id="KW-0233">DNA recombination</keyword>